<organism evidence="6 7">
    <name type="scientific">Acropora cervicornis</name>
    <name type="common">Staghorn coral</name>
    <dbReference type="NCBI Taxonomy" id="6130"/>
    <lineage>
        <taxon>Eukaryota</taxon>
        <taxon>Metazoa</taxon>
        <taxon>Cnidaria</taxon>
        <taxon>Anthozoa</taxon>
        <taxon>Hexacorallia</taxon>
        <taxon>Scleractinia</taxon>
        <taxon>Astrocoeniina</taxon>
        <taxon>Acroporidae</taxon>
        <taxon>Acropora</taxon>
    </lineage>
</organism>
<dbReference type="PANTHER" id="PTHR13055:SF12">
    <property type="entry name" value="LD40707P"/>
    <property type="match status" value="1"/>
</dbReference>
<keyword evidence="3 5" id="KW-0732">Signal</keyword>
<reference evidence="6" key="1">
    <citation type="journal article" date="2023" name="G3 (Bethesda)">
        <title>Whole genome assembly and annotation of the endangered Caribbean coral Acropora cervicornis.</title>
        <authorList>
            <person name="Selwyn J.D."/>
            <person name="Vollmer S.V."/>
        </authorList>
    </citation>
    <scope>NUCLEOTIDE SEQUENCE</scope>
    <source>
        <strain evidence="6">K2</strain>
    </source>
</reference>
<evidence type="ECO:0000256" key="5">
    <source>
        <dbReference type="SAM" id="SignalP"/>
    </source>
</evidence>
<evidence type="ECO:0000256" key="1">
    <source>
        <dbReference type="ARBA" id="ARBA00004479"/>
    </source>
</evidence>
<evidence type="ECO:0000313" key="7">
    <source>
        <dbReference type="Proteomes" id="UP001249851"/>
    </source>
</evidence>
<evidence type="ECO:0000256" key="2">
    <source>
        <dbReference type="ARBA" id="ARBA00022692"/>
    </source>
</evidence>
<sequence length="280" mass="31924">MKFLVVYMFLGAFLPYFNPGCEALKYQGFAKDDESGSKFVDVKNHVRSRRSINGSEASCTNGNCTEQVQINHRYYVSKVISDGQRYWRDIEGHPNSTTHPSLSNQFLGRQKLRLGFKFPYYGHYLDSVVLTTGGFLYMDVHDTSLITDVQYLAPLMAYFNPSLSVNSTVLTLDDGEQLTVQWRNILLHNKTNVGPFNFQCTLHKNGTIWFAYKQVPVSVDSLPDLKYHPVRVGISDAFVILRRDPVRPIVYRVFFTYSQINITKKSVINGSAVVFHPLPS</sequence>
<feature type="signal peptide" evidence="5">
    <location>
        <begin position="1"/>
        <end position="23"/>
    </location>
</feature>
<dbReference type="GO" id="GO:0016020">
    <property type="term" value="C:membrane"/>
    <property type="evidence" value="ECO:0007669"/>
    <property type="project" value="UniProtKB-SubCell"/>
</dbReference>
<accession>A0AAD9PWD6</accession>
<dbReference type="PANTHER" id="PTHR13055">
    <property type="entry name" value="TUMOR ENDOTHELIAL MARKER 7 RELATED"/>
    <property type="match status" value="1"/>
</dbReference>
<comment type="subcellular location">
    <subcellularLocation>
        <location evidence="1">Membrane</location>
        <topology evidence="1">Single-pass type I membrane protein</topology>
    </subcellularLocation>
</comment>
<evidence type="ECO:0000256" key="3">
    <source>
        <dbReference type="ARBA" id="ARBA00022729"/>
    </source>
</evidence>
<protein>
    <submittedName>
        <fullName evidence="6">Plexin domain-containing protein 1</fullName>
    </submittedName>
</protein>
<dbReference type="InterPro" id="IPR031152">
    <property type="entry name" value="PLXDC"/>
</dbReference>
<feature type="chain" id="PRO_5042190450" evidence="5">
    <location>
        <begin position="24"/>
        <end position="280"/>
    </location>
</feature>
<keyword evidence="4" id="KW-0472">Membrane</keyword>
<reference evidence="6" key="2">
    <citation type="journal article" date="2023" name="Science">
        <title>Genomic signatures of disease resistance in endangered staghorn corals.</title>
        <authorList>
            <person name="Vollmer S.V."/>
            <person name="Selwyn J.D."/>
            <person name="Despard B.A."/>
            <person name="Roesel C.L."/>
        </authorList>
    </citation>
    <scope>NUCLEOTIDE SEQUENCE</scope>
    <source>
        <strain evidence="6">K2</strain>
    </source>
</reference>
<keyword evidence="7" id="KW-1185">Reference proteome</keyword>
<proteinExistence type="predicted"/>
<keyword evidence="2" id="KW-0812">Transmembrane</keyword>
<gene>
    <name evidence="6" type="ORF">P5673_028992</name>
</gene>
<evidence type="ECO:0000313" key="6">
    <source>
        <dbReference type="EMBL" id="KAK2550302.1"/>
    </source>
</evidence>
<dbReference type="EMBL" id="JARQWQ010000112">
    <property type="protein sequence ID" value="KAK2550302.1"/>
    <property type="molecule type" value="Genomic_DNA"/>
</dbReference>
<dbReference type="Proteomes" id="UP001249851">
    <property type="component" value="Unassembled WGS sequence"/>
</dbReference>
<evidence type="ECO:0000256" key="4">
    <source>
        <dbReference type="ARBA" id="ARBA00022989"/>
    </source>
</evidence>
<dbReference type="AlphaFoldDB" id="A0AAD9PWD6"/>
<name>A0AAD9PWD6_ACRCE</name>
<comment type="caution">
    <text evidence="6">The sequence shown here is derived from an EMBL/GenBank/DDBJ whole genome shotgun (WGS) entry which is preliminary data.</text>
</comment>
<keyword evidence="4" id="KW-1133">Transmembrane helix</keyword>